<feature type="compositionally biased region" description="Pro residues" evidence="1">
    <location>
        <begin position="342"/>
        <end position="355"/>
    </location>
</feature>
<dbReference type="InterPro" id="IPR052734">
    <property type="entry name" value="Nod_factor_acetyltransferase"/>
</dbReference>
<feature type="domain" description="Acyltransferase 3" evidence="3">
    <location>
        <begin position="15"/>
        <end position="316"/>
    </location>
</feature>
<keyword evidence="4" id="KW-0012">Acyltransferase</keyword>
<dbReference type="EMBL" id="CP114413">
    <property type="protein sequence ID" value="WAZ22210.1"/>
    <property type="molecule type" value="Genomic_DNA"/>
</dbReference>
<dbReference type="RefSeq" id="WP_269659834.1">
    <property type="nucleotide sequence ID" value="NZ_CP114413.1"/>
</dbReference>
<gene>
    <name evidence="4" type="ORF">STRCI_003442</name>
</gene>
<feature type="compositionally biased region" description="Basic and acidic residues" evidence="1">
    <location>
        <begin position="358"/>
        <end position="372"/>
    </location>
</feature>
<feature type="transmembrane region" description="Helical" evidence="2">
    <location>
        <begin position="156"/>
        <end position="179"/>
    </location>
</feature>
<proteinExistence type="predicted"/>
<feature type="transmembrane region" description="Helical" evidence="2">
    <location>
        <begin position="84"/>
        <end position="103"/>
    </location>
</feature>
<feature type="transmembrane region" description="Helical" evidence="2">
    <location>
        <begin position="191"/>
        <end position="211"/>
    </location>
</feature>
<keyword evidence="4" id="KW-0808">Transferase</keyword>
<feature type="transmembrane region" description="Helical" evidence="2">
    <location>
        <begin position="52"/>
        <end position="72"/>
    </location>
</feature>
<keyword evidence="2" id="KW-1133">Transmembrane helix</keyword>
<name>A0ABY7KEV7_9ACTN</name>
<accession>A0ABY7KEV7</accession>
<feature type="transmembrane region" description="Helical" evidence="2">
    <location>
        <begin position="115"/>
        <end position="136"/>
    </location>
</feature>
<evidence type="ECO:0000313" key="4">
    <source>
        <dbReference type="EMBL" id="WAZ22210.1"/>
    </source>
</evidence>
<protein>
    <submittedName>
        <fullName evidence="4">Acyltransferase family protein</fullName>
    </submittedName>
</protein>
<feature type="transmembrane region" description="Helical" evidence="2">
    <location>
        <begin position="237"/>
        <end position="258"/>
    </location>
</feature>
<feature type="transmembrane region" description="Helical" evidence="2">
    <location>
        <begin position="302"/>
        <end position="321"/>
    </location>
</feature>
<dbReference type="Pfam" id="PF01757">
    <property type="entry name" value="Acyl_transf_3"/>
    <property type="match status" value="1"/>
</dbReference>
<keyword evidence="5" id="KW-1185">Reference proteome</keyword>
<sequence>MEKPTPGVTVRSRDPWWDNARFVSAALIVVLHTVGSLMSRYDVLGAYHIGTWAFRVPLFVILAGVFSSGGPLGPRHLRTLLSSIALPALIFSLLYSLEVYALGGRFTPHITQLPWTLWFLMSLFFWRLLLPLVVQLRHPLLVTTVVSLAVGYVDEFGMQFSASRTLVYLPLFYLGWRLGQGWLQDWFRARWSLPVAVAGVLASFTVGWLWHTKVLGTWLSMRHAYRADTRLGMEGAWVIRLLVLASAAALVLCLLRLIPRRRLPFVSALGSGGFTIYLLHPLVILPFRERGHIARADTHLELLALMVCGVLLAAVLGSPWVRRLVRPLTKPSVDWLFAAPAAPTPTDPADPPAPPLSKRLEKRSASHPDGGDRSLTYR</sequence>
<keyword evidence="2" id="KW-0812">Transmembrane</keyword>
<feature type="region of interest" description="Disordered" evidence="1">
    <location>
        <begin position="341"/>
        <end position="378"/>
    </location>
</feature>
<evidence type="ECO:0000259" key="3">
    <source>
        <dbReference type="Pfam" id="PF01757"/>
    </source>
</evidence>
<dbReference type="InterPro" id="IPR002656">
    <property type="entry name" value="Acyl_transf_3_dom"/>
</dbReference>
<feature type="transmembrane region" description="Helical" evidence="2">
    <location>
        <begin position="20"/>
        <end position="40"/>
    </location>
</feature>
<dbReference type="PANTHER" id="PTHR37312">
    <property type="entry name" value="MEMBRANE-BOUND ACYLTRANSFERASE YKRP-RELATED"/>
    <property type="match status" value="1"/>
</dbReference>
<dbReference type="GO" id="GO:0016746">
    <property type="term" value="F:acyltransferase activity"/>
    <property type="evidence" value="ECO:0007669"/>
    <property type="project" value="UniProtKB-KW"/>
</dbReference>
<feature type="transmembrane region" description="Helical" evidence="2">
    <location>
        <begin position="265"/>
        <end position="287"/>
    </location>
</feature>
<evidence type="ECO:0000313" key="5">
    <source>
        <dbReference type="Proteomes" id="UP001164439"/>
    </source>
</evidence>
<keyword evidence="2" id="KW-0472">Membrane</keyword>
<reference evidence="4" key="1">
    <citation type="submission" date="2022-12" db="EMBL/GenBank/DDBJ databases">
        <authorList>
            <person name="Ruckert C."/>
            <person name="Busche T."/>
            <person name="Kalinowski J."/>
            <person name="Wittmann C."/>
        </authorList>
    </citation>
    <scope>NUCLEOTIDE SEQUENCE</scope>
    <source>
        <strain evidence="4">DSM 40467</strain>
    </source>
</reference>
<dbReference type="PANTHER" id="PTHR37312:SF1">
    <property type="entry name" value="MEMBRANE-BOUND ACYLTRANSFERASE YKRP-RELATED"/>
    <property type="match status" value="1"/>
</dbReference>
<evidence type="ECO:0000256" key="1">
    <source>
        <dbReference type="SAM" id="MobiDB-lite"/>
    </source>
</evidence>
<evidence type="ECO:0000256" key="2">
    <source>
        <dbReference type="SAM" id="Phobius"/>
    </source>
</evidence>
<dbReference type="Proteomes" id="UP001164439">
    <property type="component" value="Chromosome"/>
</dbReference>
<organism evidence="4 5">
    <name type="scientific">Streptomyces cinnabarinus</name>
    <dbReference type="NCBI Taxonomy" id="67287"/>
    <lineage>
        <taxon>Bacteria</taxon>
        <taxon>Bacillati</taxon>
        <taxon>Actinomycetota</taxon>
        <taxon>Actinomycetes</taxon>
        <taxon>Kitasatosporales</taxon>
        <taxon>Streptomycetaceae</taxon>
        <taxon>Streptomyces</taxon>
    </lineage>
</organism>